<organism evidence="2 3">
    <name type="scientific">Mycteria americana</name>
    <name type="common">Wood stork</name>
    <dbReference type="NCBI Taxonomy" id="33587"/>
    <lineage>
        <taxon>Eukaryota</taxon>
        <taxon>Metazoa</taxon>
        <taxon>Chordata</taxon>
        <taxon>Craniata</taxon>
        <taxon>Vertebrata</taxon>
        <taxon>Euteleostomi</taxon>
        <taxon>Archelosauria</taxon>
        <taxon>Archosauria</taxon>
        <taxon>Dinosauria</taxon>
        <taxon>Saurischia</taxon>
        <taxon>Theropoda</taxon>
        <taxon>Coelurosauria</taxon>
        <taxon>Aves</taxon>
        <taxon>Neognathae</taxon>
        <taxon>Neoaves</taxon>
        <taxon>Aequornithes</taxon>
        <taxon>Ciconiiformes</taxon>
        <taxon>Ciconiidae</taxon>
        <taxon>Mycteria</taxon>
    </lineage>
</organism>
<reference evidence="2 3" key="1">
    <citation type="journal article" date="2023" name="J. Hered.">
        <title>Chromosome-level genome of the wood stork (Mycteria americana) provides insight into avian chromosome evolution.</title>
        <authorList>
            <person name="Flamio R. Jr."/>
            <person name="Ramstad K.M."/>
        </authorList>
    </citation>
    <scope>NUCLEOTIDE SEQUENCE [LARGE SCALE GENOMIC DNA]</scope>
    <source>
        <strain evidence="2">JAX WOST 10</strain>
    </source>
</reference>
<gene>
    <name evidence="2" type="ORF">QYF61_008304</name>
</gene>
<accession>A0AAN7N9A7</accession>
<dbReference type="Proteomes" id="UP001333110">
    <property type="component" value="Unassembled WGS sequence"/>
</dbReference>
<sequence>MKNCSPWEDSCWRSPWRTVSGGRDPTLEQGKSVRSPPPEEEGAAETTPMGKHYQQVNGSDPYPILRTGEATSVLLRPVLGSPVQDSHEYTGEAERAGTVQPEEEKAQEDLSKVYNDLMQGSKEDRARLSSVVLSDRTRGTGHKLK</sequence>
<evidence type="ECO:0000313" key="3">
    <source>
        <dbReference type="Proteomes" id="UP001333110"/>
    </source>
</evidence>
<dbReference type="AlphaFoldDB" id="A0AAN7N9A7"/>
<name>A0AAN7N9A7_MYCAM</name>
<feature type="compositionally biased region" description="Basic and acidic residues" evidence="1">
    <location>
        <begin position="102"/>
        <end position="111"/>
    </location>
</feature>
<feature type="region of interest" description="Disordered" evidence="1">
    <location>
        <begin position="1"/>
        <end position="65"/>
    </location>
</feature>
<keyword evidence="3" id="KW-1185">Reference proteome</keyword>
<protein>
    <submittedName>
        <fullName evidence="2">Uncharacterized protein</fullName>
    </submittedName>
</protein>
<comment type="caution">
    <text evidence="2">The sequence shown here is derived from an EMBL/GenBank/DDBJ whole genome shotgun (WGS) entry which is preliminary data.</text>
</comment>
<proteinExistence type="predicted"/>
<feature type="compositionally biased region" description="Basic and acidic residues" evidence="1">
    <location>
        <begin position="85"/>
        <end position="95"/>
    </location>
</feature>
<feature type="region of interest" description="Disordered" evidence="1">
    <location>
        <begin position="81"/>
        <end position="145"/>
    </location>
</feature>
<evidence type="ECO:0000313" key="2">
    <source>
        <dbReference type="EMBL" id="KAK4823918.1"/>
    </source>
</evidence>
<evidence type="ECO:0000256" key="1">
    <source>
        <dbReference type="SAM" id="MobiDB-lite"/>
    </source>
</evidence>
<dbReference type="EMBL" id="JAUNZN010000003">
    <property type="protein sequence ID" value="KAK4823918.1"/>
    <property type="molecule type" value="Genomic_DNA"/>
</dbReference>